<protein>
    <submittedName>
        <fullName evidence="2">Uncharacterized protein</fullName>
    </submittedName>
</protein>
<dbReference type="Proteomes" id="UP000295510">
    <property type="component" value="Unassembled WGS sequence"/>
</dbReference>
<keyword evidence="3" id="KW-1185">Reference proteome</keyword>
<dbReference type="OrthoDB" id="9950434at2"/>
<name>A0A4V3D5M1_9BURK</name>
<accession>A0A4V3D5M1</accession>
<dbReference type="AlphaFoldDB" id="A0A4V3D5M1"/>
<evidence type="ECO:0000313" key="3">
    <source>
        <dbReference type="Proteomes" id="UP000295510"/>
    </source>
</evidence>
<feature type="coiled-coil region" evidence="1">
    <location>
        <begin position="37"/>
        <end position="191"/>
    </location>
</feature>
<comment type="caution">
    <text evidence="2">The sequence shown here is derived from an EMBL/GenBank/DDBJ whole genome shotgun (WGS) entry which is preliminary data.</text>
</comment>
<reference evidence="2 3" key="1">
    <citation type="submission" date="2019-03" db="EMBL/GenBank/DDBJ databases">
        <title>Genomic Encyclopedia of Type Strains, Phase IV (KMG-IV): sequencing the most valuable type-strain genomes for metagenomic binning, comparative biology and taxonomic classification.</title>
        <authorList>
            <person name="Goeker M."/>
        </authorList>
    </citation>
    <scope>NUCLEOTIDE SEQUENCE [LARGE SCALE GENOMIC DNA]</scope>
    <source>
        <strain evidence="2 3">DSM 19605</strain>
    </source>
</reference>
<evidence type="ECO:0000313" key="2">
    <source>
        <dbReference type="EMBL" id="TDQ40517.1"/>
    </source>
</evidence>
<gene>
    <name evidence="2" type="ORF">DFR43_11717</name>
</gene>
<sequence>MSAFTSSAGGQFAGALGLAFAAARAASERGEDWAAQAKRYRRLAEDYKEAYDKLYEALTITKEGAQEARQTRDFLLGKLAEATQELADARGVIRSLNDDLRSTSAALNEATAHLRDATALVKRLQEEKRQLIEAHRQQMQQALERETRQVEELKARVAELQRREAEAVSRAEAAARQVERLSAEREELRRWHAANLALRCALEVQLLRADADNPLLQDQDLRDRVRRAGEMAVTMLGEAPEAGAPDPFDMAREAGLTFSVPGRPNSVEVLSELALAEVYMRRLLALNLPADRAMEVLQRLGRGEGAASAARELLREMEPGSVLLKPETVERVQGIAMEEFQRQQQQRRLSRGGPSAAWSAAMLGHAETRARALQALGAA</sequence>
<dbReference type="EMBL" id="SNYL01000017">
    <property type="protein sequence ID" value="TDQ40517.1"/>
    <property type="molecule type" value="Genomic_DNA"/>
</dbReference>
<organism evidence="2 3">
    <name type="scientific">Tepidicella xavieri</name>
    <dbReference type="NCBI Taxonomy" id="360241"/>
    <lineage>
        <taxon>Bacteria</taxon>
        <taxon>Pseudomonadati</taxon>
        <taxon>Pseudomonadota</taxon>
        <taxon>Betaproteobacteria</taxon>
        <taxon>Burkholderiales</taxon>
        <taxon>Tepidicella</taxon>
    </lineage>
</organism>
<evidence type="ECO:0000256" key="1">
    <source>
        <dbReference type="SAM" id="Coils"/>
    </source>
</evidence>
<keyword evidence="1" id="KW-0175">Coiled coil</keyword>
<dbReference type="RefSeq" id="WP_133598953.1">
    <property type="nucleotide sequence ID" value="NZ_SNYL01000017.1"/>
</dbReference>
<proteinExistence type="predicted"/>